<reference evidence="2 3" key="1">
    <citation type="journal article" date="2020" name="Nature">
        <title>Six reference-quality genomes reveal evolution of bat adaptations.</title>
        <authorList>
            <person name="Jebb D."/>
            <person name="Huang Z."/>
            <person name="Pippel M."/>
            <person name="Hughes G.M."/>
            <person name="Lavrichenko K."/>
            <person name="Devanna P."/>
            <person name="Winkler S."/>
            <person name="Jermiin L.S."/>
            <person name="Skirmuntt E.C."/>
            <person name="Katzourakis A."/>
            <person name="Burkitt-Gray L."/>
            <person name="Ray D.A."/>
            <person name="Sullivan K.A.M."/>
            <person name="Roscito J.G."/>
            <person name="Kirilenko B.M."/>
            <person name="Davalos L.M."/>
            <person name="Corthals A.P."/>
            <person name="Power M.L."/>
            <person name="Jones G."/>
            <person name="Ransome R.D."/>
            <person name="Dechmann D.K.N."/>
            <person name="Locatelli A.G."/>
            <person name="Puechmaille S.J."/>
            <person name="Fedrigo O."/>
            <person name="Jarvis E.D."/>
            <person name="Hiller M."/>
            <person name="Vernes S.C."/>
            <person name="Myers E.W."/>
            <person name="Teeling E.C."/>
        </authorList>
    </citation>
    <scope>NUCLEOTIDE SEQUENCE [LARGE SCALE GENOMIC DNA]</scope>
    <source>
        <strain evidence="2">MMyoMyo1</strain>
        <tissue evidence="2">Flight muscle</tissue>
    </source>
</reference>
<evidence type="ECO:0000256" key="1">
    <source>
        <dbReference type="SAM" id="MobiDB-lite"/>
    </source>
</evidence>
<accession>A0A7J7XH54</accession>
<gene>
    <name evidence="2" type="ORF">mMyoMyo1_011594</name>
</gene>
<protein>
    <submittedName>
        <fullName evidence="2">Uncharacterized protein</fullName>
    </submittedName>
</protein>
<dbReference type="EMBL" id="JABWUV010000006">
    <property type="protein sequence ID" value="KAF6349004.1"/>
    <property type="molecule type" value="Genomic_DNA"/>
</dbReference>
<organism evidence="2 3">
    <name type="scientific">Myotis myotis</name>
    <name type="common">Greater mouse-eared bat</name>
    <name type="synonym">Vespertilio myotis</name>
    <dbReference type="NCBI Taxonomy" id="51298"/>
    <lineage>
        <taxon>Eukaryota</taxon>
        <taxon>Metazoa</taxon>
        <taxon>Chordata</taxon>
        <taxon>Craniata</taxon>
        <taxon>Vertebrata</taxon>
        <taxon>Euteleostomi</taxon>
        <taxon>Mammalia</taxon>
        <taxon>Eutheria</taxon>
        <taxon>Laurasiatheria</taxon>
        <taxon>Chiroptera</taxon>
        <taxon>Yangochiroptera</taxon>
        <taxon>Vespertilionidae</taxon>
        <taxon>Myotis</taxon>
    </lineage>
</organism>
<comment type="caution">
    <text evidence="2">The sequence shown here is derived from an EMBL/GenBank/DDBJ whole genome shotgun (WGS) entry which is preliminary data.</text>
</comment>
<evidence type="ECO:0000313" key="2">
    <source>
        <dbReference type="EMBL" id="KAF6349004.1"/>
    </source>
</evidence>
<feature type="region of interest" description="Disordered" evidence="1">
    <location>
        <begin position="1"/>
        <end position="30"/>
    </location>
</feature>
<proteinExistence type="predicted"/>
<feature type="region of interest" description="Disordered" evidence="1">
    <location>
        <begin position="140"/>
        <end position="159"/>
    </location>
</feature>
<evidence type="ECO:0000313" key="3">
    <source>
        <dbReference type="Proteomes" id="UP000527355"/>
    </source>
</evidence>
<keyword evidence="3" id="KW-1185">Reference proteome</keyword>
<sequence>MGGGCAGWRGQARGPPPRKHSPPGPPLLLTPAPPPGLGLLCCPVLSTLFPQPRPPPSAVSCAGLRPALPPPPLTVHLPAPRCLLLSAPHSCPFQPSNPAVSAPTGPGGPARSEEMELVPAGSRRRGFRCLWDSLLAERARAAAGWRRPSCRQSHGEAGA</sequence>
<name>A0A7J7XH54_MYOMY</name>
<dbReference type="Proteomes" id="UP000527355">
    <property type="component" value="Unassembled WGS sequence"/>
</dbReference>
<dbReference type="AlphaFoldDB" id="A0A7J7XH54"/>
<feature type="region of interest" description="Disordered" evidence="1">
    <location>
        <begin position="95"/>
        <end position="118"/>
    </location>
</feature>